<evidence type="ECO:0000313" key="2">
    <source>
        <dbReference type="Proteomes" id="UP000807769"/>
    </source>
</evidence>
<reference evidence="1" key="1">
    <citation type="journal article" date="2020" name="New Phytol.">
        <title>Comparative genomics reveals dynamic genome evolution in host specialist ectomycorrhizal fungi.</title>
        <authorList>
            <person name="Lofgren L.A."/>
            <person name="Nguyen N.H."/>
            <person name="Vilgalys R."/>
            <person name="Ruytinx J."/>
            <person name="Liao H.L."/>
            <person name="Branco S."/>
            <person name="Kuo A."/>
            <person name="LaButti K."/>
            <person name="Lipzen A."/>
            <person name="Andreopoulos W."/>
            <person name="Pangilinan J."/>
            <person name="Riley R."/>
            <person name="Hundley H."/>
            <person name="Na H."/>
            <person name="Barry K."/>
            <person name="Grigoriev I.V."/>
            <person name="Stajich J.E."/>
            <person name="Kennedy P.G."/>
        </authorList>
    </citation>
    <scope>NUCLEOTIDE SEQUENCE</scope>
    <source>
        <strain evidence="1">MN1</strain>
    </source>
</reference>
<proteinExistence type="predicted"/>
<dbReference type="Proteomes" id="UP000807769">
    <property type="component" value="Unassembled WGS sequence"/>
</dbReference>
<comment type="caution">
    <text evidence="1">The sequence shown here is derived from an EMBL/GenBank/DDBJ whole genome shotgun (WGS) entry which is preliminary data.</text>
</comment>
<dbReference type="GeneID" id="64625967"/>
<evidence type="ECO:0000313" key="1">
    <source>
        <dbReference type="EMBL" id="KAG1801244.1"/>
    </source>
</evidence>
<dbReference type="OrthoDB" id="2985972at2759"/>
<sequence length="130" mass="14808">THAHQELMGNKVFLNVVYVQAALDHHHQIVAAEEPRILMHSNDCGDPAGCSEDWHATWWNSIGHFLLNGRNPQPYGDAIKCFKDMLFGHVSEGCKDLMFKILNEGVAFHHAEHFITKACQFLLEKLVYKP</sequence>
<dbReference type="AlphaFoldDB" id="A0A9P7J3W0"/>
<gene>
    <name evidence="1" type="ORF">BJ212DRAFT_1286628</name>
</gene>
<dbReference type="EMBL" id="JABBWG010000096">
    <property type="protein sequence ID" value="KAG1801244.1"/>
    <property type="molecule type" value="Genomic_DNA"/>
</dbReference>
<name>A0A9P7J3W0_9AGAM</name>
<organism evidence="1 2">
    <name type="scientific">Suillus subaureus</name>
    <dbReference type="NCBI Taxonomy" id="48587"/>
    <lineage>
        <taxon>Eukaryota</taxon>
        <taxon>Fungi</taxon>
        <taxon>Dikarya</taxon>
        <taxon>Basidiomycota</taxon>
        <taxon>Agaricomycotina</taxon>
        <taxon>Agaricomycetes</taxon>
        <taxon>Agaricomycetidae</taxon>
        <taxon>Boletales</taxon>
        <taxon>Suillineae</taxon>
        <taxon>Suillaceae</taxon>
        <taxon>Suillus</taxon>
    </lineage>
</organism>
<dbReference type="RefSeq" id="XP_041186057.1">
    <property type="nucleotide sequence ID" value="XM_041331950.1"/>
</dbReference>
<protein>
    <submittedName>
        <fullName evidence="1">Uncharacterized protein</fullName>
    </submittedName>
</protein>
<accession>A0A9P7J3W0</accession>
<keyword evidence="2" id="KW-1185">Reference proteome</keyword>
<feature type="non-terminal residue" evidence="1">
    <location>
        <position position="1"/>
    </location>
</feature>